<protein>
    <recommendedName>
        <fullName evidence="3">Alpha-amylase</fullName>
        <ecNumber evidence="3">3.2.1.1</ecNumber>
    </recommendedName>
</protein>
<dbReference type="InterPro" id="IPR045857">
    <property type="entry name" value="O16G_dom_2"/>
</dbReference>
<reference evidence="5" key="1">
    <citation type="submission" date="2020-11" db="EMBL/GenBank/DDBJ databases">
        <title>Nocardioides sp. nov., isolated from Soil of Cynanchum wilfordii Hemsley rhizosphere.</title>
        <authorList>
            <person name="Lee J.-S."/>
            <person name="Suh M.K."/>
            <person name="Kim J.-S."/>
        </authorList>
    </citation>
    <scope>NUCLEOTIDE SEQUENCE</scope>
    <source>
        <strain evidence="5">KCTC 19275</strain>
    </source>
</reference>
<evidence type="ECO:0000313" key="5">
    <source>
        <dbReference type="EMBL" id="MBF4765763.1"/>
    </source>
</evidence>
<dbReference type="SUPFAM" id="SSF51011">
    <property type="entry name" value="Glycosyl hydrolase domain"/>
    <property type="match status" value="1"/>
</dbReference>
<comment type="catalytic activity">
    <reaction evidence="3">
        <text>Endohydrolysis of (1-&gt;4)-alpha-D-glucosidic linkages in polysaccharides containing three or more (1-&gt;4)-alpha-linked D-glucose units.</text>
        <dbReference type="EC" id="3.2.1.1"/>
    </reaction>
</comment>
<dbReference type="AlphaFoldDB" id="A0A930YGC2"/>
<keyword evidence="3" id="KW-0326">Glycosidase</keyword>
<accession>A0A930YGC2</accession>
<comment type="similarity">
    <text evidence="1 2">Belongs to the glycosyl hydrolase 13 family.</text>
</comment>
<dbReference type="SUPFAM" id="SSF51445">
    <property type="entry name" value="(Trans)glycosidases"/>
    <property type="match status" value="1"/>
</dbReference>
<dbReference type="PANTHER" id="PTHR10357:SF219">
    <property type="entry name" value="MALTOSE ALPHA-D-GLUCOSYLTRANSFERASE"/>
    <property type="match status" value="1"/>
</dbReference>
<dbReference type="PRINTS" id="PR00110">
    <property type="entry name" value="ALPHAAMYLASE"/>
</dbReference>
<organism evidence="5 6">
    <name type="scientific">Nocardioides islandensis</name>
    <dbReference type="NCBI Taxonomy" id="433663"/>
    <lineage>
        <taxon>Bacteria</taxon>
        <taxon>Bacillati</taxon>
        <taxon>Actinomycetota</taxon>
        <taxon>Actinomycetes</taxon>
        <taxon>Propionibacteriales</taxon>
        <taxon>Nocardioidaceae</taxon>
        <taxon>Nocardioides</taxon>
    </lineage>
</organism>
<keyword evidence="3" id="KW-0378">Hydrolase</keyword>
<keyword evidence="3" id="KW-0119">Carbohydrate metabolism</keyword>
<dbReference type="GO" id="GO:0043169">
    <property type="term" value="F:cation binding"/>
    <property type="evidence" value="ECO:0007669"/>
    <property type="project" value="InterPro"/>
</dbReference>
<dbReference type="Pfam" id="PF00128">
    <property type="entry name" value="Alpha-amylase"/>
    <property type="match status" value="2"/>
</dbReference>
<evidence type="ECO:0000313" key="6">
    <source>
        <dbReference type="Proteomes" id="UP000640489"/>
    </source>
</evidence>
<dbReference type="Gene3D" id="3.90.400.10">
    <property type="entry name" value="Oligo-1,6-glucosidase, Domain 2"/>
    <property type="match status" value="1"/>
</dbReference>
<dbReference type="EC" id="3.2.1.1" evidence="3"/>
<evidence type="ECO:0000256" key="3">
    <source>
        <dbReference type="RuleBase" id="RU361134"/>
    </source>
</evidence>
<evidence type="ECO:0000259" key="4">
    <source>
        <dbReference type="SMART" id="SM00642"/>
    </source>
</evidence>
<feature type="domain" description="Glycosyl hydrolase family 13 catalytic" evidence="4">
    <location>
        <begin position="22"/>
        <end position="422"/>
    </location>
</feature>
<evidence type="ECO:0000256" key="2">
    <source>
        <dbReference type="RuleBase" id="RU003615"/>
    </source>
</evidence>
<dbReference type="Gene3D" id="2.60.40.1180">
    <property type="entry name" value="Golgi alpha-mannosidase II"/>
    <property type="match status" value="1"/>
</dbReference>
<dbReference type="SMART" id="SM00642">
    <property type="entry name" value="Aamy"/>
    <property type="match status" value="1"/>
</dbReference>
<dbReference type="CDD" id="cd11334">
    <property type="entry name" value="AmyAc_TreS"/>
    <property type="match status" value="1"/>
</dbReference>
<evidence type="ECO:0000256" key="1">
    <source>
        <dbReference type="ARBA" id="ARBA00008061"/>
    </source>
</evidence>
<gene>
    <name evidence="5" type="ORF">ISU07_21740</name>
</gene>
<dbReference type="InterPro" id="IPR013780">
    <property type="entry name" value="Glyco_hydro_b"/>
</dbReference>
<dbReference type="Proteomes" id="UP000640489">
    <property type="component" value="Unassembled WGS sequence"/>
</dbReference>
<dbReference type="GO" id="GO:0004556">
    <property type="term" value="F:alpha-amylase activity"/>
    <property type="evidence" value="ECO:0007669"/>
    <property type="project" value="UniProtKB-UniRule"/>
</dbReference>
<comment type="caution">
    <text evidence="5">The sequence shown here is derived from an EMBL/GenBank/DDBJ whole genome shotgun (WGS) entry which is preliminary data.</text>
</comment>
<name>A0A930YGC2_9ACTN</name>
<dbReference type="RefSeq" id="WP_194708944.1">
    <property type="nucleotide sequence ID" value="NZ_JADKPN010000018.1"/>
</dbReference>
<dbReference type="Gene3D" id="3.20.20.80">
    <property type="entry name" value="Glycosidases"/>
    <property type="match status" value="1"/>
</dbReference>
<proteinExistence type="inferred from homology"/>
<dbReference type="EMBL" id="JADKPN010000018">
    <property type="protein sequence ID" value="MBF4765763.1"/>
    <property type="molecule type" value="Genomic_DNA"/>
</dbReference>
<dbReference type="GO" id="GO:0005975">
    <property type="term" value="P:carbohydrate metabolic process"/>
    <property type="evidence" value="ECO:0007669"/>
    <property type="project" value="InterPro"/>
</dbReference>
<dbReference type="InterPro" id="IPR006047">
    <property type="entry name" value="GH13_cat_dom"/>
</dbReference>
<sequence>MRITETSDLWWKTAVVYCLDVQTYMDWDGDGMGDLQGLAERIDYLADLGVTCLWLMPFFPTTDRDDGYDITDYYAVDPRLGTFGDFVEVVRTARDRGMRVIIDLVLNHTSDKHPWFRAARRSHTSPYRDFYVWRTEEPPDTSAQVVFPDKEDSLWQYDDSAGAWYFHRFYRTQPDLNITNSRVRDEMLKIMGFWLELGISGFRVDAVPFLIDPEGVDAETKRAFGDPHDHLRELRSFLERRVGDAALLGEVNLPYPDQRAFFGGDDADELTMQFDFIAMQNLYLSLARQDARPLVRALKRRPRTARESQWGTFVRNHDELTLDKLSDQEREEVFAAFGSEPSMQLYGRGLRRRLPPMLDGDPRRLRLVYSLLFSLPGTPVLFYGEELGMGENLDIPGRLAVRTPMQWSNTRNGGFSDAAPSRLRRPLTEGGYGPAYVNAADQRTDPDSLLQFMRLLIRRYRESPELGWSTFQPLDQPHRDVLVHLCEVDERRLVAVHNLANEGRTVPFTVEGCAEGTVLTDLLEDGWSTRAGRGGGVELSLEPYGSRWLRVLVEGDRRLP</sequence>
<dbReference type="InterPro" id="IPR017853">
    <property type="entry name" value="GH"/>
</dbReference>
<dbReference type="Pfam" id="PF22157">
    <property type="entry name" value="SupH-like_C"/>
    <property type="match status" value="1"/>
</dbReference>
<keyword evidence="6" id="KW-1185">Reference proteome</keyword>
<dbReference type="InterPro" id="IPR054049">
    <property type="entry name" value="SupH-like_C"/>
</dbReference>
<dbReference type="PANTHER" id="PTHR10357">
    <property type="entry name" value="ALPHA-AMYLASE FAMILY MEMBER"/>
    <property type="match status" value="1"/>
</dbReference>
<dbReference type="InterPro" id="IPR006046">
    <property type="entry name" value="Alpha_amylase"/>
</dbReference>